<evidence type="ECO:0000313" key="2">
    <source>
        <dbReference type="Proteomes" id="UP000184474"/>
    </source>
</evidence>
<dbReference type="NCBIfam" id="TIGR04256">
    <property type="entry name" value="GxxExxY"/>
    <property type="match status" value="1"/>
</dbReference>
<reference evidence="2" key="1">
    <citation type="submission" date="2016-11" db="EMBL/GenBank/DDBJ databases">
        <authorList>
            <person name="Varghese N."/>
            <person name="Submissions S."/>
        </authorList>
    </citation>
    <scope>NUCLEOTIDE SEQUENCE [LARGE SCALE GENOMIC DNA]</scope>
    <source>
        <strain evidence="2">DSM 26134</strain>
    </source>
</reference>
<organism evidence="1 2">
    <name type="scientific">Reichenbachiella agariperforans</name>
    <dbReference type="NCBI Taxonomy" id="156994"/>
    <lineage>
        <taxon>Bacteria</taxon>
        <taxon>Pseudomonadati</taxon>
        <taxon>Bacteroidota</taxon>
        <taxon>Cytophagia</taxon>
        <taxon>Cytophagales</taxon>
        <taxon>Reichenbachiellaceae</taxon>
        <taxon>Reichenbachiella</taxon>
    </lineage>
</organism>
<dbReference type="EMBL" id="FRAA01000003">
    <property type="protein sequence ID" value="SHK10980.1"/>
    <property type="molecule type" value="Genomic_DNA"/>
</dbReference>
<dbReference type="RefSeq" id="WP_073121877.1">
    <property type="nucleotide sequence ID" value="NZ_FRAA01000003.1"/>
</dbReference>
<dbReference type="InterPro" id="IPR026350">
    <property type="entry name" value="GxxExxY"/>
</dbReference>
<gene>
    <name evidence="1" type="ORF">SAMN04488028_10319</name>
</gene>
<evidence type="ECO:0000313" key="1">
    <source>
        <dbReference type="EMBL" id="SHK10980.1"/>
    </source>
</evidence>
<protein>
    <submittedName>
        <fullName evidence="1">GxxExxY protein</fullName>
    </submittedName>
</protein>
<name>A0A1M6PSU2_REIAG</name>
<keyword evidence="2" id="KW-1185">Reference proteome</keyword>
<accession>A0A1M6PSU2</accession>
<dbReference type="AlphaFoldDB" id="A0A1M6PSU2"/>
<dbReference type="Pfam" id="PF13366">
    <property type="entry name" value="PDDEXK_3"/>
    <property type="match status" value="1"/>
</dbReference>
<proteinExistence type="predicted"/>
<dbReference type="STRING" id="156994.SAMN04488028_10319"/>
<sequence length="151" mass="17474">MEYKELTHNIIGAAMEVHKTLGNGFQEVIYQRALAIEMAEKNIAYSREYEMSIQYKGHDIGTRRVDFFVEDKIMVEIKAIINLEDVHLAQAMNYVEAYNLEIGLLINFGAKSLQFKRVHNNKVLNHYKKGLKDGHDLIHLRKSGNQENPKN</sequence>
<dbReference type="Proteomes" id="UP000184474">
    <property type="component" value="Unassembled WGS sequence"/>
</dbReference>